<organism evidence="3">
    <name type="scientific">Rodentolepis nana</name>
    <name type="common">Dwarf tapeworm</name>
    <name type="synonym">Hymenolepis nana</name>
    <dbReference type="NCBI Taxonomy" id="102285"/>
    <lineage>
        <taxon>Eukaryota</taxon>
        <taxon>Metazoa</taxon>
        <taxon>Spiralia</taxon>
        <taxon>Lophotrochozoa</taxon>
        <taxon>Platyhelminthes</taxon>
        <taxon>Cestoda</taxon>
        <taxon>Eucestoda</taxon>
        <taxon>Cyclophyllidea</taxon>
        <taxon>Hymenolepididae</taxon>
        <taxon>Rodentolepis</taxon>
    </lineage>
</organism>
<keyword evidence="2" id="KW-1185">Reference proteome</keyword>
<gene>
    <name evidence="1" type="ORF">HNAJ_LOCUS605</name>
</gene>
<dbReference type="Proteomes" id="UP000278807">
    <property type="component" value="Unassembled WGS sequence"/>
</dbReference>
<evidence type="ECO:0000313" key="2">
    <source>
        <dbReference type="Proteomes" id="UP000278807"/>
    </source>
</evidence>
<proteinExistence type="predicted"/>
<dbReference type="WBParaSite" id="HNAJ_0000060501-mRNA-1">
    <property type="protein sequence ID" value="HNAJ_0000060501-mRNA-1"/>
    <property type="gene ID" value="HNAJ_0000060501"/>
</dbReference>
<sequence>MATYHWLSTSRVFQILLKSVRVVSLAFPPILIRYSG</sequence>
<dbReference type="EMBL" id="UZAE01000181">
    <property type="protein sequence ID" value="VDN96464.1"/>
    <property type="molecule type" value="Genomic_DNA"/>
</dbReference>
<accession>A0A0R3T168</accession>
<reference evidence="3" key="1">
    <citation type="submission" date="2017-02" db="UniProtKB">
        <authorList>
            <consortium name="WormBaseParasite"/>
        </authorList>
    </citation>
    <scope>IDENTIFICATION</scope>
</reference>
<evidence type="ECO:0000313" key="3">
    <source>
        <dbReference type="WBParaSite" id="HNAJ_0000060501-mRNA-1"/>
    </source>
</evidence>
<reference evidence="1 2" key="2">
    <citation type="submission" date="2018-11" db="EMBL/GenBank/DDBJ databases">
        <authorList>
            <consortium name="Pathogen Informatics"/>
        </authorList>
    </citation>
    <scope>NUCLEOTIDE SEQUENCE [LARGE SCALE GENOMIC DNA]</scope>
</reference>
<dbReference type="AlphaFoldDB" id="A0A0R3T168"/>
<protein>
    <submittedName>
        <fullName evidence="1 3">Uncharacterized protein</fullName>
    </submittedName>
</protein>
<evidence type="ECO:0000313" key="1">
    <source>
        <dbReference type="EMBL" id="VDN96464.1"/>
    </source>
</evidence>
<name>A0A0R3T168_RODNA</name>